<feature type="coiled-coil region" evidence="2">
    <location>
        <begin position="174"/>
        <end position="236"/>
    </location>
</feature>
<dbReference type="EMBL" id="SJPX01000002">
    <property type="protein sequence ID" value="TWU56225.1"/>
    <property type="molecule type" value="Genomic_DNA"/>
</dbReference>
<keyword evidence="5" id="KW-1185">Reference proteome</keyword>
<protein>
    <submittedName>
        <fullName evidence="4">Dihydrolipoamide acetyltransferase</fullName>
    </submittedName>
</protein>
<dbReference type="InterPro" id="IPR058625">
    <property type="entry name" value="MdtA-like_BSH"/>
</dbReference>
<comment type="caution">
    <text evidence="4">The sequence shown here is derived from an EMBL/GenBank/DDBJ whole genome shotgun (WGS) entry which is preliminary data.</text>
</comment>
<dbReference type="GO" id="GO:0060003">
    <property type="term" value="P:copper ion export"/>
    <property type="evidence" value="ECO:0007669"/>
    <property type="project" value="TreeGrafter"/>
</dbReference>
<dbReference type="GO" id="GO:0030313">
    <property type="term" value="C:cell envelope"/>
    <property type="evidence" value="ECO:0007669"/>
    <property type="project" value="TreeGrafter"/>
</dbReference>
<evidence type="ECO:0000313" key="4">
    <source>
        <dbReference type="EMBL" id="TWU56225.1"/>
    </source>
</evidence>
<keyword evidence="1" id="KW-0813">Transport</keyword>
<dbReference type="GO" id="GO:0015679">
    <property type="term" value="P:plasma membrane copper ion transport"/>
    <property type="evidence" value="ECO:0007669"/>
    <property type="project" value="TreeGrafter"/>
</dbReference>
<sequence>MVFFSLSTGTGSACADDLIQFENLVVTVIDSVEVPSAATGVISKLAVREGQSISAGDLIASTDDRESRVRAAIAKTQLEILQQAVDDCLATEQAEAELGAQRQTAKEHLVRQQIAQRMAKNSVRIEAAEKSAAVAKNELDRALRSRAEYAESISKSEIDGLRLVFEKSLLDTTQAKVEHDIDQLKADAEAETAEGHLWSIQQSKLALQQSRVNKIVDGLKLTLGDHQKELANLESQRHLIKSPLDGVVVEIHRKPGDWVVEGEPIARVIRLDRLRAEGYASADQIQDLRNRPMVELSIRIGSDEVITRTGEVVFVSPEIDPVNNEAKFWIEFDNPNRDVLPGMHLTASRSP</sequence>
<dbReference type="AlphaFoldDB" id="A0A5C6F4V0"/>
<evidence type="ECO:0000259" key="3">
    <source>
        <dbReference type="Pfam" id="PF25917"/>
    </source>
</evidence>
<dbReference type="Proteomes" id="UP000317977">
    <property type="component" value="Unassembled WGS sequence"/>
</dbReference>
<dbReference type="Pfam" id="PF25917">
    <property type="entry name" value="BSH_RND"/>
    <property type="match status" value="1"/>
</dbReference>
<gene>
    <name evidence="4" type="ORF">Poly59_25290</name>
</gene>
<dbReference type="PANTHER" id="PTHR30097">
    <property type="entry name" value="CATION EFFLUX SYSTEM PROTEIN CUSB"/>
    <property type="match status" value="1"/>
</dbReference>
<dbReference type="InterPro" id="IPR051909">
    <property type="entry name" value="MFP_Cation_Efflux"/>
</dbReference>
<proteinExistence type="predicted"/>
<dbReference type="Gene3D" id="2.40.30.170">
    <property type="match status" value="1"/>
</dbReference>
<evidence type="ECO:0000313" key="5">
    <source>
        <dbReference type="Proteomes" id="UP000317977"/>
    </source>
</evidence>
<dbReference type="SUPFAM" id="SSF111369">
    <property type="entry name" value="HlyD-like secretion proteins"/>
    <property type="match status" value="1"/>
</dbReference>
<organism evidence="4 5">
    <name type="scientific">Rubripirellula reticaptiva</name>
    <dbReference type="NCBI Taxonomy" id="2528013"/>
    <lineage>
        <taxon>Bacteria</taxon>
        <taxon>Pseudomonadati</taxon>
        <taxon>Planctomycetota</taxon>
        <taxon>Planctomycetia</taxon>
        <taxon>Pirellulales</taxon>
        <taxon>Pirellulaceae</taxon>
        <taxon>Rubripirellula</taxon>
    </lineage>
</organism>
<dbReference type="RefSeq" id="WP_186776192.1">
    <property type="nucleotide sequence ID" value="NZ_SJPX01000002.1"/>
</dbReference>
<dbReference type="Gene3D" id="1.10.287.470">
    <property type="entry name" value="Helix hairpin bin"/>
    <property type="match status" value="1"/>
</dbReference>
<evidence type="ECO:0000256" key="2">
    <source>
        <dbReference type="SAM" id="Coils"/>
    </source>
</evidence>
<accession>A0A5C6F4V0</accession>
<keyword evidence="2" id="KW-0175">Coiled coil</keyword>
<keyword evidence="4" id="KW-0808">Transferase</keyword>
<feature type="domain" description="Multidrug resistance protein MdtA-like barrel-sandwich hybrid" evidence="3">
    <location>
        <begin position="31"/>
        <end position="268"/>
    </location>
</feature>
<dbReference type="Gene3D" id="2.40.50.100">
    <property type="match status" value="2"/>
</dbReference>
<reference evidence="4 5" key="1">
    <citation type="submission" date="2019-02" db="EMBL/GenBank/DDBJ databases">
        <title>Deep-cultivation of Planctomycetes and their phenomic and genomic characterization uncovers novel biology.</title>
        <authorList>
            <person name="Wiegand S."/>
            <person name="Jogler M."/>
            <person name="Boedeker C."/>
            <person name="Pinto D."/>
            <person name="Vollmers J."/>
            <person name="Rivas-Marin E."/>
            <person name="Kohn T."/>
            <person name="Peeters S.H."/>
            <person name="Heuer A."/>
            <person name="Rast P."/>
            <person name="Oberbeckmann S."/>
            <person name="Bunk B."/>
            <person name="Jeske O."/>
            <person name="Meyerdierks A."/>
            <person name="Storesund J.E."/>
            <person name="Kallscheuer N."/>
            <person name="Luecker S."/>
            <person name="Lage O.M."/>
            <person name="Pohl T."/>
            <person name="Merkel B.J."/>
            <person name="Hornburger P."/>
            <person name="Mueller R.-W."/>
            <person name="Bruemmer F."/>
            <person name="Labrenz M."/>
            <person name="Spormann A.M."/>
            <person name="Op Den Camp H."/>
            <person name="Overmann J."/>
            <person name="Amann R."/>
            <person name="Jetten M.S.M."/>
            <person name="Mascher T."/>
            <person name="Medema M.H."/>
            <person name="Devos D.P."/>
            <person name="Kaster A.-K."/>
            <person name="Ovreas L."/>
            <person name="Rohde M."/>
            <person name="Galperin M.Y."/>
            <person name="Jogler C."/>
        </authorList>
    </citation>
    <scope>NUCLEOTIDE SEQUENCE [LARGE SCALE GENOMIC DNA]</scope>
    <source>
        <strain evidence="4 5">Poly59</strain>
    </source>
</reference>
<name>A0A5C6F4V0_9BACT</name>
<dbReference type="PANTHER" id="PTHR30097:SF4">
    <property type="entry name" value="SLR6042 PROTEIN"/>
    <property type="match status" value="1"/>
</dbReference>
<evidence type="ECO:0000256" key="1">
    <source>
        <dbReference type="ARBA" id="ARBA00022448"/>
    </source>
</evidence>
<dbReference type="GO" id="GO:0016740">
    <property type="term" value="F:transferase activity"/>
    <property type="evidence" value="ECO:0007669"/>
    <property type="project" value="UniProtKB-KW"/>
</dbReference>